<organism evidence="1 2">
    <name type="scientific">Thelephora ganbajun</name>
    <name type="common">Ganba fungus</name>
    <dbReference type="NCBI Taxonomy" id="370292"/>
    <lineage>
        <taxon>Eukaryota</taxon>
        <taxon>Fungi</taxon>
        <taxon>Dikarya</taxon>
        <taxon>Basidiomycota</taxon>
        <taxon>Agaricomycotina</taxon>
        <taxon>Agaricomycetes</taxon>
        <taxon>Thelephorales</taxon>
        <taxon>Thelephoraceae</taxon>
        <taxon>Thelephora</taxon>
    </lineage>
</organism>
<dbReference type="Proteomes" id="UP000886501">
    <property type="component" value="Unassembled WGS sequence"/>
</dbReference>
<evidence type="ECO:0000313" key="2">
    <source>
        <dbReference type="Proteomes" id="UP000886501"/>
    </source>
</evidence>
<proteinExistence type="predicted"/>
<sequence>MGGMLGDDMGLGKTIQVISFLSAIMRKTGTSKDEFRRRDHVARLQDSEEWSKFRRLPPANDTWPTALIIAPSSVAMNWQRELETWGYFEVGMYIEGPAKRKDVLKDFTMGRLDIIVTTFELARDDIEQLYDQHWSCIIVDEVHRAKNPGSRTSKTLNMFQCPVRLGLTGTAIQNNYTEFWTMLDWVNPGALGTLKEWTKYVSKPLTIGQSKNSKDAERIRAKVVAIILKDNLLPQYFKRRTKDIIKDQLPHKFDRVVFCPLTGTQTAVYERLLQTSNVQNILRRKEECDCGSKKPRHECHYKMDLADFFRYMATFIKISNHLALVLPGTYPRQRNREMAQLAFGDRIPLWGVSIHLEEHCGKWKVLQRLLEEWHKDKANKVLVFTKSVKLLEILEYHVESQNWGYERLDGSTEQSERMPMIDRFHKDPDTWIFLISTLAGGTGLNLVGANKVVIFDPAHDLQAIDRAFRIGQSRDVEVFRLLGAGSVEELMYARQVYKQQQMRIGYDASIQTRYFEGVQNDKERQGELFGLQNIFKLHKDTLATKMAIEEAHLADLDWALANMGGSNSKKDANEIHAAEKTSGQEGDNFSGLGAFLTLRNIGIKYSHVNDRILRDNPVQRARIQKAEKVQREAKRKNAKSIEEPEAPVWPPRRKNHKRTKLSDLVSSRRDAILGLGLIKDTSEMPQFAEHFVTMSEDEQNELIARLNDYRRAVAPSFVNQTMFYR</sequence>
<evidence type="ECO:0000313" key="1">
    <source>
        <dbReference type="EMBL" id="KAF9649557.1"/>
    </source>
</evidence>
<comment type="caution">
    <text evidence="1">The sequence shown here is derived from an EMBL/GenBank/DDBJ whole genome shotgun (WGS) entry which is preliminary data.</text>
</comment>
<name>A0ACB6ZIZ4_THEGA</name>
<protein>
    <submittedName>
        <fullName evidence="1">Uncharacterized protein</fullName>
    </submittedName>
</protein>
<gene>
    <name evidence="1" type="ORF">BDM02DRAFT_3229957</name>
</gene>
<reference evidence="1" key="2">
    <citation type="journal article" date="2020" name="Nat. Commun.">
        <title>Large-scale genome sequencing of mycorrhizal fungi provides insights into the early evolution of symbiotic traits.</title>
        <authorList>
            <person name="Miyauchi S."/>
            <person name="Kiss E."/>
            <person name="Kuo A."/>
            <person name="Drula E."/>
            <person name="Kohler A."/>
            <person name="Sanchez-Garcia M."/>
            <person name="Morin E."/>
            <person name="Andreopoulos B."/>
            <person name="Barry K.W."/>
            <person name="Bonito G."/>
            <person name="Buee M."/>
            <person name="Carver A."/>
            <person name="Chen C."/>
            <person name="Cichocki N."/>
            <person name="Clum A."/>
            <person name="Culley D."/>
            <person name="Crous P.W."/>
            <person name="Fauchery L."/>
            <person name="Girlanda M."/>
            <person name="Hayes R.D."/>
            <person name="Keri Z."/>
            <person name="LaButti K."/>
            <person name="Lipzen A."/>
            <person name="Lombard V."/>
            <person name="Magnuson J."/>
            <person name="Maillard F."/>
            <person name="Murat C."/>
            <person name="Nolan M."/>
            <person name="Ohm R.A."/>
            <person name="Pangilinan J."/>
            <person name="Pereira M.F."/>
            <person name="Perotto S."/>
            <person name="Peter M."/>
            <person name="Pfister S."/>
            <person name="Riley R."/>
            <person name="Sitrit Y."/>
            <person name="Stielow J.B."/>
            <person name="Szollosi G."/>
            <person name="Zifcakova L."/>
            <person name="Stursova M."/>
            <person name="Spatafora J.W."/>
            <person name="Tedersoo L."/>
            <person name="Vaario L.M."/>
            <person name="Yamada A."/>
            <person name="Yan M."/>
            <person name="Wang P."/>
            <person name="Xu J."/>
            <person name="Bruns T."/>
            <person name="Baldrian P."/>
            <person name="Vilgalys R."/>
            <person name="Dunand C."/>
            <person name="Henrissat B."/>
            <person name="Grigoriev I.V."/>
            <person name="Hibbett D."/>
            <person name="Nagy L.G."/>
            <person name="Martin F.M."/>
        </authorList>
    </citation>
    <scope>NUCLEOTIDE SEQUENCE</scope>
    <source>
        <strain evidence="1">P2</strain>
    </source>
</reference>
<reference evidence="1" key="1">
    <citation type="submission" date="2019-10" db="EMBL/GenBank/DDBJ databases">
        <authorList>
            <consortium name="DOE Joint Genome Institute"/>
            <person name="Kuo A."/>
            <person name="Miyauchi S."/>
            <person name="Kiss E."/>
            <person name="Drula E."/>
            <person name="Kohler A."/>
            <person name="Sanchez-Garcia M."/>
            <person name="Andreopoulos B."/>
            <person name="Barry K.W."/>
            <person name="Bonito G."/>
            <person name="Buee M."/>
            <person name="Carver A."/>
            <person name="Chen C."/>
            <person name="Cichocki N."/>
            <person name="Clum A."/>
            <person name="Culley D."/>
            <person name="Crous P.W."/>
            <person name="Fauchery L."/>
            <person name="Girlanda M."/>
            <person name="Hayes R."/>
            <person name="Keri Z."/>
            <person name="Labutti K."/>
            <person name="Lipzen A."/>
            <person name="Lombard V."/>
            <person name="Magnuson J."/>
            <person name="Maillard F."/>
            <person name="Morin E."/>
            <person name="Murat C."/>
            <person name="Nolan M."/>
            <person name="Ohm R."/>
            <person name="Pangilinan J."/>
            <person name="Pereira M."/>
            <person name="Perotto S."/>
            <person name="Peter M."/>
            <person name="Riley R."/>
            <person name="Sitrit Y."/>
            <person name="Stielow B."/>
            <person name="Szollosi G."/>
            <person name="Zifcakova L."/>
            <person name="Stursova M."/>
            <person name="Spatafora J.W."/>
            <person name="Tedersoo L."/>
            <person name="Vaario L.-M."/>
            <person name="Yamada A."/>
            <person name="Yan M."/>
            <person name="Wang P."/>
            <person name="Xu J."/>
            <person name="Bruns T."/>
            <person name="Baldrian P."/>
            <person name="Vilgalys R."/>
            <person name="Henrissat B."/>
            <person name="Grigoriev I.V."/>
            <person name="Hibbett D."/>
            <person name="Nagy L.G."/>
            <person name="Martin F.M."/>
        </authorList>
    </citation>
    <scope>NUCLEOTIDE SEQUENCE</scope>
    <source>
        <strain evidence="1">P2</strain>
    </source>
</reference>
<keyword evidence="2" id="KW-1185">Reference proteome</keyword>
<accession>A0ACB6ZIZ4</accession>
<dbReference type="EMBL" id="MU117996">
    <property type="protein sequence ID" value="KAF9649557.1"/>
    <property type="molecule type" value="Genomic_DNA"/>
</dbReference>